<feature type="compositionally biased region" description="Basic and acidic residues" evidence="2">
    <location>
        <begin position="1"/>
        <end position="11"/>
    </location>
</feature>
<keyword evidence="1" id="KW-0862">Zinc</keyword>
<protein>
    <recommendedName>
        <fullName evidence="3">CCHC-type domain-containing protein</fullName>
    </recommendedName>
</protein>
<evidence type="ECO:0000256" key="2">
    <source>
        <dbReference type="SAM" id="MobiDB-lite"/>
    </source>
</evidence>
<dbReference type="Proteomes" id="UP001195483">
    <property type="component" value="Unassembled WGS sequence"/>
</dbReference>
<keyword evidence="1" id="KW-0863">Zinc-finger</keyword>
<dbReference type="SUPFAM" id="SSF57756">
    <property type="entry name" value="Retrovirus zinc finger-like domains"/>
    <property type="match status" value="1"/>
</dbReference>
<feature type="domain" description="CCHC-type" evidence="3">
    <location>
        <begin position="351"/>
        <end position="365"/>
    </location>
</feature>
<dbReference type="InterPro" id="IPR001878">
    <property type="entry name" value="Znf_CCHC"/>
</dbReference>
<evidence type="ECO:0000259" key="3">
    <source>
        <dbReference type="PROSITE" id="PS50158"/>
    </source>
</evidence>
<feature type="compositionally biased region" description="Basic and acidic residues" evidence="2">
    <location>
        <begin position="279"/>
        <end position="291"/>
    </location>
</feature>
<dbReference type="Gene3D" id="4.10.60.10">
    <property type="entry name" value="Zinc finger, CCHC-type"/>
    <property type="match status" value="1"/>
</dbReference>
<comment type="caution">
    <text evidence="4">The sequence shown here is derived from an EMBL/GenBank/DDBJ whole genome shotgun (WGS) entry which is preliminary data.</text>
</comment>
<dbReference type="Pfam" id="PF00098">
    <property type="entry name" value="zf-CCHC"/>
    <property type="match status" value="1"/>
</dbReference>
<feature type="region of interest" description="Disordered" evidence="2">
    <location>
        <begin position="1"/>
        <end position="25"/>
    </location>
</feature>
<dbReference type="PANTHER" id="PTHR33223">
    <property type="entry name" value="CCHC-TYPE DOMAIN-CONTAINING PROTEIN"/>
    <property type="match status" value="1"/>
</dbReference>
<proteinExistence type="predicted"/>
<keyword evidence="5" id="KW-1185">Reference proteome</keyword>
<dbReference type="InterPro" id="IPR036875">
    <property type="entry name" value="Znf_CCHC_sf"/>
</dbReference>
<keyword evidence="1" id="KW-0479">Metal-binding</keyword>
<evidence type="ECO:0000313" key="4">
    <source>
        <dbReference type="EMBL" id="KAK3597646.1"/>
    </source>
</evidence>
<dbReference type="GO" id="GO:0003676">
    <property type="term" value="F:nucleic acid binding"/>
    <property type="evidence" value="ECO:0007669"/>
    <property type="project" value="InterPro"/>
</dbReference>
<dbReference type="AlphaFoldDB" id="A0AAE0W161"/>
<dbReference type="SMART" id="SM00343">
    <property type="entry name" value="ZnF_C2HC"/>
    <property type="match status" value="1"/>
</dbReference>
<dbReference type="PANTHER" id="PTHR33223:SF6">
    <property type="entry name" value="CCHC-TYPE DOMAIN-CONTAINING PROTEIN"/>
    <property type="match status" value="1"/>
</dbReference>
<dbReference type="EMBL" id="JAEAOA010002328">
    <property type="protein sequence ID" value="KAK3597646.1"/>
    <property type="molecule type" value="Genomic_DNA"/>
</dbReference>
<sequence length="399" mass="46263">MSQDSEGKADDSMSSSDGSDLEVEGYSSGISRSSLNMGQATSFRAARSHGVRLPAFTGKESWNVWINRSIAIADRQHWTEEQKLDELLPRLQGQAGDFVFSQLPRRTLGNFGALVNELNNRYHIVETTKTYAGQFSRRKQKPGELAEEYAAELKRLYDKAHSNRDTRTRREDLLRRFLDGLYDDRAHFQVEYVKEPNDIDEAVYHVVNFMQTKTRPNDHESLQDRTFKKMTRRTTPQGVESDIDDDYELVEEDEYKTVSNDGVKKTQNTVKGGPITLKTRKEDKTESEKSSENNSQGKEILQQIVDKIKKIEDGLKRIQQNDMSTLLRKRGRQQIQSYQKRNEGNGYNLNCFSCGEQGHFVRDCPFKHMKLYRWTEAKSANWRSHSSREISYQSYRLQL</sequence>
<reference evidence="4" key="1">
    <citation type="journal article" date="2021" name="Genome Biol. Evol.">
        <title>A High-Quality Reference Genome for a Parasitic Bivalve with Doubly Uniparental Inheritance (Bivalvia: Unionida).</title>
        <authorList>
            <person name="Smith C.H."/>
        </authorList>
    </citation>
    <scope>NUCLEOTIDE SEQUENCE</scope>
    <source>
        <strain evidence="4">CHS0354</strain>
    </source>
</reference>
<accession>A0AAE0W161</accession>
<dbReference type="PROSITE" id="PS50158">
    <property type="entry name" value="ZF_CCHC"/>
    <property type="match status" value="1"/>
</dbReference>
<dbReference type="GO" id="GO:0008270">
    <property type="term" value="F:zinc ion binding"/>
    <property type="evidence" value="ECO:0007669"/>
    <property type="project" value="UniProtKB-KW"/>
</dbReference>
<reference evidence="4" key="2">
    <citation type="journal article" date="2021" name="Genome Biol. Evol.">
        <title>Developing a high-quality reference genome for a parasitic bivalve with doubly uniparental inheritance (Bivalvia: Unionida).</title>
        <authorList>
            <person name="Smith C.H."/>
        </authorList>
    </citation>
    <scope>NUCLEOTIDE SEQUENCE</scope>
    <source>
        <strain evidence="4">CHS0354</strain>
        <tissue evidence="4">Mantle</tissue>
    </source>
</reference>
<evidence type="ECO:0000256" key="1">
    <source>
        <dbReference type="PROSITE-ProRule" id="PRU00047"/>
    </source>
</evidence>
<feature type="region of interest" description="Disordered" evidence="2">
    <location>
        <begin position="264"/>
        <end position="297"/>
    </location>
</feature>
<evidence type="ECO:0000313" key="5">
    <source>
        <dbReference type="Proteomes" id="UP001195483"/>
    </source>
</evidence>
<name>A0AAE0W161_9BIVA</name>
<gene>
    <name evidence="4" type="ORF">CHS0354_040015</name>
</gene>
<organism evidence="4 5">
    <name type="scientific">Potamilus streckersoni</name>
    <dbReference type="NCBI Taxonomy" id="2493646"/>
    <lineage>
        <taxon>Eukaryota</taxon>
        <taxon>Metazoa</taxon>
        <taxon>Spiralia</taxon>
        <taxon>Lophotrochozoa</taxon>
        <taxon>Mollusca</taxon>
        <taxon>Bivalvia</taxon>
        <taxon>Autobranchia</taxon>
        <taxon>Heteroconchia</taxon>
        <taxon>Palaeoheterodonta</taxon>
        <taxon>Unionida</taxon>
        <taxon>Unionoidea</taxon>
        <taxon>Unionidae</taxon>
        <taxon>Ambleminae</taxon>
        <taxon>Lampsilini</taxon>
        <taxon>Potamilus</taxon>
    </lineage>
</organism>
<reference evidence="4" key="3">
    <citation type="submission" date="2023-05" db="EMBL/GenBank/DDBJ databases">
        <authorList>
            <person name="Smith C.H."/>
        </authorList>
    </citation>
    <scope>NUCLEOTIDE SEQUENCE</scope>
    <source>
        <strain evidence="4">CHS0354</strain>
        <tissue evidence="4">Mantle</tissue>
    </source>
</reference>